<dbReference type="InterPro" id="IPR016181">
    <property type="entry name" value="Acyl_CoA_acyltransferase"/>
</dbReference>
<evidence type="ECO:0000259" key="4">
    <source>
        <dbReference type="PROSITE" id="PS51186"/>
    </source>
</evidence>
<feature type="region of interest" description="Disordered" evidence="3">
    <location>
        <begin position="1"/>
        <end position="21"/>
    </location>
</feature>
<gene>
    <name evidence="5" type="ORF">GCM10022222_60940</name>
</gene>
<sequence length="200" mass="20822">MVPATPDSFGTLPGVSAAEVRPASPSDAAEIARIQRIAWREAYTDLLGAEAIDSLDAADLEGTWAETIGYPASAVYLATEGSFTVGYCVAGPAPEDEAAAADGSLPTDAGATGLIASLVVEPRWGRRGHAGRLLATAADGLRAQGLSRGITWVAQSDHATLGFYRRAGWAPDGTVRTLDTGRGTLREVRLTGTLELELTR</sequence>
<dbReference type="Proteomes" id="UP001500689">
    <property type="component" value="Unassembled WGS sequence"/>
</dbReference>
<evidence type="ECO:0000256" key="3">
    <source>
        <dbReference type="SAM" id="MobiDB-lite"/>
    </source>
</evidence>
<dbReference type="Gene3D" id="3.40.630.30">
    <property type="match status" value="1"/>
</dbReference>
<proteinExistence type="predicted"/>
<organism evidence="5 6">
    <name type="scientific">Amycolatopsis ultiminotia</name>
    <dbReference type="NCBI Taxonomy" id="543629"/>
    <lineage>
        <taxon>Bacteria</taxon>
        <taxon>Bacillati</taxon>
        <taxon>Actinomycetota</taxon>
        <taxon>Actinomycetes</taxon>
        <taxon>Pseudonocardiales</taxon>
        <taxon>Pseudonocardiaceae</taxon>
        <taxon>Amycolatopsis</taxon>
    </lineage>
</organism>
<dbReference type="PROSITE" id="PS51186">
    <property type="entry name" value="GNAT"/>
    <property type="match status" value="1"/>
</dbReference>
<feature type="domain" description="N-acetyltransferase" evidence="4">
    <location>
        <begin position="18"/>
        <end position="195"/>
    </location>
</feature>
<keyword evidence="6" id="KW-1185">Reference proteome</keyword>
<evidence type="ECO:0000256" key="2">
    <source>
        <dbReference type="ARBA" id="ARBA00023315"/>
    </source>
</evidence>
<evidence type="ECO:0000313" key="6">
    <source>
        <dbReference type="Proteomes" id="UP001500689"/>
    </source>
</evidence>
<evidence type="ECO:0000313" key="5">
    <source>
        <dbReference type="EMBL" id="GAA3568695.1"/>
    </source>
</evidence>
<dbReference type="InterPro" id="IPR000182">
    <property type="entry name" value="GNAT_dom"/>
</dbReference>
<dbReference type="Pfam" id="PF00583">
    <property type="entry name" value="Acetyltransf_1"/>
    <property type="match status" value="1"/>
</dbReference>
<evidence type="ECO:0000256" key="1">
    <source>
        <dbReference type="ARBA" id="ARBA00022679"/>
    </source>
</evidence>
<dbReference type="SUPFAM" id="SSF55729">
    <property type="entry name" value="Acyl-CoA N-acyltransferases (Nat)"/>
    <property type="match status" value="1"/>
</dbReference>
<dbReference type="EMBL" id="BAAAZN010000015">
    <property type="protein sequence ID" value="GAA3568695.1"/>
    <property type="molecule type" value="Genomic_DNA"/>
</dbReference>
<protein>
    <submittedName>
        <fullName evidence="5">GNAT family N-acetyltransferase</fullName>
    </submittedName>
</protein>
<comment type="caution">
    <text evidence="5">The sequence shown here is derived from an EMBL/GenBank/DDBJ whole genome shotgun (WGS) entry which is preliminary data.</text>
</comment>
<accession>A0ABP6XMK5</accession>
<name>A0ABP6XMK5_9PSEU</name>
<dbReference type="InterPro" id="IPR050832">
    <property type="entry name" value="Bact_Acetyltransf"/>
</dbReference>
<reference evidence="6" key="1">
    <citation type="journal article" date="2019" name="Int. J. Syst. Evol. Microbiol.">
        <title>The Global Catalogue of Microorganisms (GCM) 10K type strain sequencing project: providing services to taxonomists for standard genome sequencing and annotation.</title>
        <authorList>
            <consortium name="The Broad Institute Genomics Platform"/>
            <consortium name="The Broad Institute Genome Sequencing Center for Infectious Disease"/>
            <person name="Wu L."/>
            <person name="Ma J."/>
        </authorList>
    </citation>
    <scope>NUCLEOTIDE SEQUENCE [LARGE SCALE GENOMIC DNA]</scope>
    <source>
        <strain evidence="6">JCM 16898</strain>
    </source>
</reference>
<dbReference type="PANTHER" id="PTHR43877:SF1">
    <property type="entry name" value="ACETYLTRANSFERASE"/>
    <property type="match status" value="1"/>
</dbReference>
<keyword evidence="2" id="KW-0012">Acyltransferase</keyword>
<keyword evidence="1" id="KW-0808">Transferase</keyword>
<dbReference type="PANTHER" id="PTHR43877">
    <property type="entry name" value="AMINOALKYLPHOSPHONATE N-ACETYLTRANSFERASE-RELATED-RELATED"/>
    <property type="match status" value="1"/>
</dbReference>